<proteinExistence type="predicted"/>
<gene>
    <name evidence="3" type="ORF">G5I_13211</name>
</gene>
<evidence type="ECO:0000313" key="3">
    <source>
        <dbReference type="EMBL" id="EGI58660.1"/>
    </source>
</evidence>
<organism evidence="4">
    <name type="scientific">Acromyrmex echinatior</name>
    <name type="common">Panamanian leafcutter ant</name>
    <name type="synonym">Acromyrmex octospinosus echinatior</name>
    <dbReference type="NCBI Taxonomy" id="103372"/>
    <lineage>
        <taxon>Eukaryota</taxon>
        <taxon>Metazoa</taxon>
        <taxon>Ecdysozoa</taxon>
        <taxon>Arthropoda</taxon>
        <taxon>Hexapoda</taxon>
        <taxon>Insecta</taxon>
        <taxon>Pterygota</taxon>
        <taxon>Neoptera</taxon>
        <taxon>Endopterygota</taxon>
        <taxon>Hymenoptera</taxon>
        <taxon>Apocrita</taxon>
        <taxon>Aculeata</taxon>
        <taxon>Formicoidea</taxon>
        <taxon>Formicidae</taxon>
        <taxon>Myrmicinae</taxon>
        <taxon>Acromyrmex</taxon>
    </lineage>
</organism>
<dbReference type="InParanoid" id="F4X4F0"/>
<keyword evidence="1" id="KW-0472">Membrane</keyword>
<accession>F4X4F0</accession>
<evidence type="ECO:0000313" key="4">
    <source>
        <dbReference type="Proteomes" id="UP000007755"/>
    </source>
</evidence>
<feature type="transmembrane region" description="Helical" evidence="1">
    <location>
        <begin position="33"/>
        <end position="51"/>
    </location>
</feature>
<reference evidence="3" key="1">
    <citation type="submission" date="2011-02" db="EMBL/GenBank/DDBJ databases">
        <title>The genome of the leaf-cutting ant Acromyrmex echinatior suggests key adaptations to social evolution and fungus farming.</title>
        <authorList>
            <person name="Nygaard S."/>
            <person name="Zhang G."/>
        </authorList>
    </citation>
    <scope>NUCLEOTIDE SEQUENCE</scope>
</reference>
<keyword evidence="1" id="KW-1133">Transmembrane helix</keyword>
<dbReference type="EMBL" id="GL888644">
    <property type="protein sequence ID" value="EGI58660.1"/>
    <property type="molecule type" value="Genomic_DNA"/>
</dbReference>
<dbReference type="Proteomes" id="UP000007755">
    <property type="component" value="Unassembled WGS sequence"/>
</dbReference>
<evidence type="ECO:0000256" key="1">
    <source>
        <dbReference type="SAM" id="Phobius"/>
    </source>
</evidence>
<sequence length="182" mass="21239">MFWLHCGLFVLVIAVRGFISSLADTTSKRGYLAEWLLARVLLFVVHVRTYLAIDPSRCRRAAINRKSRNNEAVDCRAPAVYIDVCVGSDDVMRVETREVCQSKNSAVELYPETTRQRIEMVKRRAARTSAKRDTNAKIFFAYDEMLTGQIENQNLKRKKLVRQEKVYDHEFFDFSDKIFRTF</sequence>
<keyword evidence="2" id="KW-0732">Signal</keyword>
<protein>
    <submittedName>
        <fullName evidence="3">Uncharacterized protein</fullName>
    </submittedName>
</protein>
<feature type="chain" id="PRO_5003319282" evidence="2">
    <location>
        <begin position="18"/>
        <end position="182"/>
    </location>
</feature>
<dbReference type="AlphaFoldDB" id="F4X4F0"/>
<keyword evidence="1" id="KW-0812">Transmembrane</keyword>
<name>F4X4F0_ACREC</name>
<evidence type="ECO:0000256" key="2">
    <source>
        <dbReference type="SAM" id="SignalP"/>
    </source>
</evidence>
<keyword evidence="4" id="KW-1185">Reference proteome</keyword>
<feature type="signal peptide" evidence="2">
    <location>
        <begin position="1"/>
        <end position="17"/>
    </location>
</feature>